<gene>
    <name evidence="1" type="ORF">UFOVP115_91</name>
</gene>
<protein>
    <submittedName>
        <fullName evidence="1">Uncharacterized protein</fullName>
    </submittedName>
</protein>
<dbReference type="EMBL" id="LR796236">
    <property type="protein sequence ID" value="CAB4129699.1"/>
    <property type="molecule type" value="Genomic_DNA"/>
</dbReference>
<reference evidence="1" key="1">
    <citation type="submission" date="2020-04" db="EMBL/GenBank/DDBJ databases">
        <authorList>
            <person name="Chiriac C."/>
            <person name="Salcher M."/>
            <person name="Ghai R."/>
            <person name="Kavagutti S V."/>
        </authorList>
    </citation>
    <scope>NUCLEOTIDE SEQUENCE</scope>
</reference>
<sequence>MPKYTVFITYGVTVETDEKLAEENFEEVSLSVSNKAVTKMFLHGENEVALSADFEIEEWDESE</sequence>
<accession>A0A6J5LDB5</accession>
<evidence type="ECO:0000313" key="1">
    <source>
        <dbReference type="EMBL" id="CAB4129699.1"/>
    </source>
</evidence>
<organism evidence="1">
    <name type="scientific">uncultured Caudovirales phage</name>
    <dbReference type="NCBI Taxonomy" id="2100421"/>
    <lineage>
        <taxon>Viruses</taxon>
        <taxon>Duplodnaviria</taxon>
        <taxon>Heunggongvirae</taxon>
        <taxon>Uroviricota</taxon>
        <taxon>Caudoviricetes</taxon>
        <taxon>Peduoviridae</taxon>
        <taxon>Maltschvirus</taxon>
        <taxon>Maltschvirus maltsch</taxon>
    </lineage>
</organism>
<name>A0A6J5LDB5_9CAUD</name>
<proteinExistence type="predicted"/>